<evidence type="ECO:0000313" key="2">
    <source>
        <dbReference type="Proteomes" id="UP000030151"/>
    </source>
</evidence>
<proteinExistence type="predicted"/>
<name>A0A014PKI5_9HYPO</name>
<dbReference type="HOGENOM" id="CLU_1396656_0_0_1"/>
<reference evidence="1 2" key="1">
    <citation type="submission" date="2014-02" db="EMBL/GenBank/DDBJ databases">
        <title>The genome sequence of the entomopathogenic fungus Metarhizium robertsii ARSEF 2575.</title>
        <authorList>
            <person name="Giuliano Garisto Donzelli B."/>
            <person name="Roe B.A."/>
            <person name="Macmil S.L."/>
            <person name="Krasnoff S.B."/>
            <person name="Gibson D.M."/>
        </authorList>
    </citation>
    <scope>NUCLEOTIDE SEQUENCE [LARGE SCALE GENOMIC DNA]</scope>
    <source>
        <strain evidence="1 2">ARSEF 2575</strain>
    </source>
</reference>
<accession>A0A014PKI5</accession>
<dbReference type="AlphaFoldDB" id="A0A014PKI5"/>
<dbReference type="EMBL" id="JELW01000050">
    <property type="protein sequence ID" value="EXU96373.1"/>
    <property type="molecule type" value="Genomic_DNA"/>
</dbReference>
<protein>
    <submittedName>
        <fullName evidence="1">Uncharacterized protein</fullName>
    </submittedName>
</protein>
<sequence>MPPFNGDSNYGSTPLAMLDEGIRMAIRNPLQRLHKQELPTWYPDIEAALIKLIRLGTKISKYSQAFEPRRKLIALADTISPFSSIYSVINTQLIRNTRDSITSRVDRGNLSLVLALVEGWLRSCEEYIRKESSIRVYSDISAFEDTHKELITAATQHTAERIHVPDDLLRLFDIFGLIKGLDSSARNSEMLPVDA</sequence>
<evidence type="ECO:0000313" key="1">
    <source>
        <dbReference type="EMBL" id="EXU96373.1"/>
    </source>
</evidence>
<organism evidence="1 2">
    <name type="scientific">Metarhizium robertsii</name>
    <dbReference type="NCBI Taxonomy" id="568076"/>
    <lineage>
        <taxon>Eukaryota</taxon>
        <taxon>Fungi</taxon>
        <taxon>Dikarya</taxon>
        <taxon>Ascomycota</taxon>
        <taxon>Pezizomycotina</taxon>
        <taxon>Sordariomycetes</taxon>
        <taxon>Hypocreomycetidae</taxon>
        <taxon>Hypocreales</taxon>
        <taxon>Clavicipitaceae</taxon>
        <taxon>Metarhizium</taxon>
    </lineage>
</organism>
<comment type="caution">
    <text evidence="1">The sequence shown here is derived from an EMBL/GenBank/DDBJ whole genome shotgun (WGS) entry which is preliminary data.</text>
</comment>
<dbReference type="Proteomes" id="UP000030151">
    <property type="component" value="Unassembled WGS sequence"/>
</dbReference>
<gene>
    <name evidence="1" type="ORF">X797_010490</name>
</gene>